<protein>
    <submittedName>
        <fullName evidence="7">Ankyrin repeat protein</fullName>
    </submittedName>
</protein>
<feature type="transmembrane region" description="Helical" evidence="5">
    <location>
        <begin position="242"/>
        <end position="261"/>
    </location>
</feature>
<feature type="region of interest" description="Disordered" evidence="4">
    <location>
        <begin position="575"/>
        <end position="605"/>
    </location>
</feature>
<evidence type="ECO:0000313" key="8">
    <source>
        <dbReference type="Proteomes" id="UP000030816"/>
    </source>
</evidence>
<dbReference type="EMBL" id="AZHE01000025">
    <property type="protein sequence ID" value="KHN95247.1"/>
    <property type="molecule type" value="Genomic_DNA"/>
</dbReference>
<keyword evidence="5" id="KW-0812">Transmembrane</keyword>
<feature type="transmembrane region" description="Helical" evidence="5">
    <location>
        <begin position="281"/>
        <end position="304"/>
    </location>
</feature>
<dbReference type="PROSITE" id="PS50088">
    <property type="entry name" value="ANK_REPEAT"/>
    <property type="match status" value="6"/>
</dbReference>
<feature type="region of interest" description="Disordered" evidence="4">
    <location>
        <begin position="443"/>
        <end position="471"/>
    </location>
</feature>
<keyword evidence="8" id="KW-1185">Reference proteome</keyword>
<proteinExistence type="predicted"/>
<feature type="region of interest" description="Disordered" evidence="4">
    <location>
        <begin position="654"/>
        <end position="674"/>
    </location>
</feature>
<feature type="signal peptide" evidence="6">
    <location>
        <begin position="1"/>
        <end position="21"/>
    </location>
</feature>
<dbReference type="OrthoDB" id="194358at2759"/>
<feature type="repeat" description="ANK" evidence="3">
    <location>
        <begin position="1046"/>
        <end position="1066"/>
    </location>
</feature>
<organism evidence="7 8">
    <name type="scientific">Metarhizium album (strain ARSEF 1941)</name>
    <dbReference type="NCBI Taxonomy" id="1081103"/>
    <lineage>
        <taxon>Eukaryota</taxon>
        <taxon>Fungi</taxon>
        <taxon>Dikarya</taxon>
        <taxon>Ascomycota</taxon>
        <taxon>Pezizomycotina</taxon>
        <taxon>Sordariomycetes</taxon>
        <taxon>Hypocreomycetidae</taxon>
        <taxon>Hypocreales</taxon>
        <taxon>Clavicipitaceae</taxon>
        <taxon>Metarhizium</taxon>
    </lineage>
</organism>
<gene>
    <name evidence="7" type="ORF">MAM_06958</name>
</gene>
<evidence type="ECO:0000256" key="5">
    <source>
        <dbReference type="SAM" id="Phobius"/>
    </source>
</evidence>
<keyword evidence="6" id="KW-0732">Signal</keyword>
<keyword evidence="2 3" id="KW-0040">ANK repeat</keyword>
<dbReference type="InterPro" id="IPR036770">
    <property type="entry name" value="Ankyrin_rpt-contain_sf"/>
</dbReference>
<dbReference type="GeneID" id="63741413"/>
<feature type="transmembrane region" description="Helical" evidence="5">
    <location>
        <begin position="61"/>
        <end position="82"/>
    </location>
</feature>
<reference evidence="7 8" key="1">
    <citation type="journal article" date="2014" name="Proc. Natl. Acad. Sci. U.S.A.">
        <title>Trajectory and genomic determinants of fungal-pathogen speciation and host adaptation.</title>
        <authorList>
            <person name="Hu X."/>
            <person name="Xiao G."/>
            <person name="Zheng P."/>
            <person name="Shang Y."/>
            <person name="Su Y."/>
            <person name="Zhang X."/>
            <person name="Liu X."/>
            <person name="Zhan S."/>
            <person name="St Leger R.J."/>
            <person name="Wang C."/>
        </authorList>
    </citation>
    <scope>NUCLEOTIDE SEQUENCE [LARGE SCALE GENOMIC DNA]</scope>
    <source>
        <strain evidence="7 8">ARSEF 1941</strain>
    </source>
</reference>
<feature type="chain" id="PRO_5002079355" evidence="6">
    <location>
        <begin position="22"/>
        <end position="1340"/>
    </location>
</feature>
<dbReference type="GO" id="GO:0005634">
    <property type="term" value="C:nucleus"/>
    <property type="evidence" value="ECO:0007669"/>
    <property type="project" value="TreeGrafter"/>
</dbReference>
<feature type="compositionally biased region" description="Basic and acidic residues" evidence="4">
    <location>
        <begin position="654"/>
        <end position="664"/>
    </location>
</feature>
<dbReference type="RefSeq" id="XP_040676313.1">
    <property type="nucleotide sequence ID" value="XM_040825756.1"/>
</dbReference>
<feature type="repeat" description="ANK" evidence="3">
    <location>
        <begin position="1014"/>
        <end position="1039"/>
    </location>
</feature>
<feature type="transmembrane region" description="Helical" evidence="5">
    <location>
        <begin position="363"/>
        <end position="384"/>
    </location>
</feature>
<dbReference type="SUPFAM" id="SSF48403">
    <property type="entry name" value="Ankyrin repeat"/>
    <property type="match status" value="2"/>
</dbReference>
<dbReference type="InterPro" id="IPR002110">
    <property type="entry name" value="Ankyrin_rpt"/>
</dbReference>
<evidence type="ECO:0000256" key="4">
    <source>
        <dbReference type="SAM" id="MobiDB-lite"/>
    </source>
</evidence>
<accession>A0A0B2WP65</accession>
<feature type="repeat" description="ANK" evidence="3">
    <location>
        <begin position="1098"/>
        <end position="1131"/>
    </location>
</feature>
<dbReference type="HOGENOM" id="CLU_001887_1_0_1"/>
<evidence type="ECO:0000256" key="6">
    <source>
        <dbReference type="SAM" id="SignalP"/>
    </source>
</evidence>
<dbReference type="InterPro" id="IPR050663">
    <property type="entry name" value="Ankyrin-SOCS_Box"/>
</dbReference>
<keyword evidence="5" id="KW-1133">Transmembrane helix</keyword>
<dbReference type="Proteomes" id="UP000030816">
    <property type="component" value="Unassembled WGS sequence"/>
</dbReference>
<dbReference type="Pfam" id="PF00023">
    <property type="entry name" value="Ank"/>
    <property type="match status" value="1"/>
</dbReference>
<sequence>MPAPWKLAALILAGFAAMCAADAGDDFSNNLFSDLAPLLALFGERVTMQFMSQSTGWADNFILAMAPLGIITIITSAIRVGGPSWLKAIIGRARENLAVAEAELMSSTSHEVCELWNGQGIVRCIGSPSTTEFICLRPADAKEAEDCAQQVPDIIELKEALEKRYLCEVVPDSWADFWDNIRRRIGLKKAAQPLINSEVEEGTPSRASAAIPVSRITIVRSQHAAAPNISLNSHNHFKRGELRAVAVLGTLLQLGVLAYSGLATYHPRLTFPKGDNAVAGYAFPCTAGGTIVLIAGLLLCAHVVESSTEEKMYQPAKETAARLIWLQQTESVGEQWFQSFALSTGDNQAFITTSRRADKQSHAIKKTVAGTAVSSCGFVVQFIGLRGMHWSASIAQLGAVLAMAAVRAWVRRGLVRSIDWIRLAPGYELEWFVTTLGDFDRAARPRDNSSMGNKEHTEREQAAQPGTDLKRAKGSSLTAHDLMVIRKTLGGLTAWQGPISSVAVTLARAIRTTLDSLSSCLPQDDFIWSLQALSSGRQGDKPPEIRWARDVNVETIQKDIEVALSLRLHLVHSQLQPTGHPNSTHAQDSTLNARKPAGKQPADRNLHIIGPGTRALRRDLGWWMPPDVGRVLEIKEAENGTIKVKRHRIVGRVKEKAGDSDRRGCGAGSTSQQGIDTARYNGEAANFNLEDIRNGEIEEDTLLASESYGSIELLYAQDMFTAFMQSAARQMTAALEGGSDVRLKDSGIHAWKRFTLHNDKLSRMAQDICNSGLGNLQQSYLSIIQPLGAENKLPEPDNIITKVQEHATPQEQLQHFVAVSDMYLWLFETASTFPRTSSVAIKAVALLFEILRRASLTFSMWESQGYKPAEISEFDQRRLKIKELILKHVDQTTLLSFKELYRKQRRLWQCDILQDIGTTPTRDEHVEFPETFNFMPLHDEGRRPGFLDLCIRSRMTHEVVNQKDIHDWTPLHYATTCHRYWLILCLQPYMNARDLGGWTPLHYACAAPDIQDPMGNAALHWAALKGHVSVVEYLYEDGAKQLRNKQGRTALHLAAMAGKEDVVRLLAPSPYEQNNVNIDTVAKAARRRLVDVEAGDFDGMTPLHMAAAKGHEGVVQYLVGEAGVNTEARDSRGSTPLHEAAYSGHEAIVQYLIGEAGVNTEARDINRSTLLHAAAYSGHEAILRYLVADSGHEAIVRYLLGEAGVDKEARDYRRDTPLHRAAGSGHKAVVRYLVGEAGVNIEARDSLGCTPLHIAACYRHEAVVRYLVGEAGVDKEAKENDGRTPLHLAASSVSEDIVRYLVTEAGVNKEARDDAGKTPAQYAAESGLDEIVRILEEVEN</sequence>
<dbReference type="GO" id="GO:0045944">
    <property type="term" value="P:positive regulation of transcription by RNA polymerase II"/>
    <property type="evidence" value="ECO:0007669"/>
    <property type="project" value="TreeGrafter"/>
</dbReference>
<dbReference type="Gene3D" id="1.25.40.20">
    <property type="entry name" value="Ankyrin repeat-containing domain"/>
    <property type="match status" value="6"/>
</dbReference>
<feature type="repeat" description="ANK" evidence="3">
    <location>
        <begin position="1132"/>
        <end position="1165"/>
    </location>
</feature>
<dbReference type="PANTHER" id="PTHR24193:SF121">
    <property type="entry name" value="ADA2A-CONTAINING COMPLEX COMPONENT 3, ISOFORM D"/>
    <property type="match status" value="1"/>
</dbReference>
<dbReference type="STRING" id="1081103.A0A0B2WP65"/>
<feature type="repeat" description="ANK" evidence="3">
    <location>
        <begin position="1213"/>
        <end position="1246"/>
    </location>
</feature>
<evidence type="ECO:0000256" key="2">
    <source>
        <dbReference type="ARBA" id="ARBA00023043"/>
    </source>
</evidence>
<evidence type="ECO:0000256" key="3">
    <source>
        <dbReference type="PROSITE-ProRule" id="PRU00023"/>
    </source>
</evidence>
<dbReference type="GO" id="GO:0000976">
    <property type="term" value="F:transcription cis-regulatory region binding"/>
    <property type="evidence" value="ECO:0007669"/>
    <property type="project" value="TreeGrafter"/>
</dbReference>
<keyword evidence="5" id="KW-0472">Membrane</keyword>
<feature type="repeat" description="ANK" evidence="3">
    <location>
        <begin position="1281"/>
        <end position="1314"/>
    </location>
</feature>
<dbReference type="SMART" id="SM00248">
    <property type="entry name" value="ANK"/>
    <property type="match status" value="9"/>
</dbReference>
<dbReference type="PROSITE" id="PS50297">
    <property type="entry name" value="ANK_REP_REGION"/>
    <property type="match status" value="5"/>
</dbReference>
<name>A0A0B2WP65_METAS</name>
<feature type="compositionally biased region" description="Polar residues" evidence="4">
    <location>
        <begin position="575"/>
        <end position="592"/>
    </location>
</feature>
<evidence type="ECO:0000313" key="7">
    <source>
        <dbReference type="EMBL" id="KHN95247.1"/>
    </source>
</evidence>
<feature type="compositionally biased region" description="Basic and acidic residues" evidence="4">
    <location>
        <begin position="443"/>
        <end position="461"/>
    </location>
</feature>
<keyword evidence="1" id="KW-0677">Repeat</keyword>
<dbReference type="Pfam" id="PF12796">
    <property type="entry name" value="Ank_2"/>
    <property type="match status" value="3"/>
</dbReference>
<evidence type="ECO:0000256" key="1">
    <source>
        <dbReference type="ARBA" id="ARBA00022737"/>
    </source>
</evidence>
<comment type="caution">
    <text evidence="7">The sequence shown here is derived from an EMBL/GenBank/DDBJ whole genome shotgun (WGS) entry which is preliminary data.</text>
</comment>
<dbReference type="PANTHER" id="PTHR24193">
    <property type="entry name" value="ANKYRIN REPEAT PROTEIN"/>
    <property type="match status" value="1"/>
</dbReference>